<dbReference type="AlphaFoldDB" id="A0A9W4KLM5"/>
<dbReference type="GO" id="GO:0050684">
    <property type="term" value="P:regulation of mRNA processing"/>
    <property type="evidence" value="ECO:0007669"/>
    <property type="project" value="TreeGrafter"/>
</dbReference>
<evidence type="ECO:0000256" key="1">
    <source>
        <dbReference type="ARBA" id="ARBA00012513"/>
    </source>
</evidence>
<organism evidence="10 11">
    <name type="scientific">Penicillium egyptiacum</name>
    <dbReference type="NCBI Taxonomy" id="1303716"/>
    <lineage>
        <taxon>Eukaryota</taxon>
        <taxon>Fungi</taxon>
        <taxon>Dikarya</taxon>
        <taxon>Ascomycota</taxon>
        <taxon>Pezizomycotina</taxon>
        <taxon>Eurotiomycetes</taxon>
        <taxon>Eurotiomycetidae</taxon>
        <taxon>Eurotiales</taxon>
        <taxon>Aspergillaceae</taxon>
        <taxon>Penicillium</taxon>
    </lineage>
</organism>
<dbReference type="InterPro" id="IPR017441">
    <property type="entry name" value="Protein_kinase_ATP_BS"/>
</dbReference>
<evidence type="ECO:0000313" key="11">
    <source>
        <dbReference type="Proteomes" id="UP001154252"/>
    </source>
</evidence>
<dbReference type="Proteomes" id="UP001154252">
    <property type="component" value="Unassembled WGS sequence"/>
</dbReference>
<dbReference type="PANTHER" id="PTHR47634:SF9">
    <property type="entry name" value="PROTEIN KINASE DOMAIN-CONTAINING PROTEIN-RELATED"/>
    <property type="match status" value="1"/>
</dbReference>
<dbReference type="GO" id="GO:0005524">
    <property type="term" value="F:ATP binding"/>
    <property type="evidence" value="ECO:0007669"/>
    <property type="project" value="UniProtKB-UniRule"/>
</dbReference>
<dbReference type="GO" id="GO:0004674">
    <property type="term" value="F:protein serine/threonine kinase activity"/>
    <property type="evidence" value="ECO:0007669"/>
    <property type="project" value="UniProtKB-KW"/>
</dbReference>
<sequence length="188" mass="21163">MKNPTLSLLNAFRSPLFFSLVYPASSKARKPMHNHNQIRGLFCTLSSMSQTPRRDTSFRHLYEPIEAIEKLESYSVGGYHPIAIGDQFHDRYRIVHKLGHGTYSTIWLAQDRKFNRYVAVKVCTADSNPLELDVLSDLSSPQQSQGTSLGRAMIPSVLDAFNIHGPNGTHACYVTTPARINHIIAFFN</sequence>
<dbReference type="InterPro" id="IPR011009">
    <property type="entry name" value="Kinase-like_dom_sf"/>
</dbReference>
<keyword evidence="5" id="KW-0418">Kinase</keyword>
<comment type="catalytic activity">
    <reaction evidence="7">
        <text>L-threonyl-[protein] + ATP = O-phospho-L-threonyl-[protein] + ADP + H(+)</text>
        <dbReference type="Rhea" id="RHEA:46608"/>
        <dbReference type="Rhea" id="RHEA-COMP:11060"/>
        <dbReference type="Rhea" id="RHEA-COMP:11605"/>
        <dbReference type="ChEBI" id="CHEBI:15378"/>
        <dbReference type="ChEBI" id="CHEBI:30013"/>
        <dbReference type="ChEBI" id="CHEBI:30616"/>
        <dbReference type="ChEBI" id="CHEBI:61977"/>
        <dbReference type="ChEBI" id="CHEBI:456216"/>
        <dbReference type="EC" id="2.7.11.1"/>
    </reaction>
</comment>
<evidence type="ECO:0000256" key="5">
    <source>
        <dbReference type="ARBA" id="ARBA00022777"/>
    </source>
</evidence>
<name>A0A9W4KLM5_9EURO</name>
<dbReference type="GO" id="GO:0005634">
    <property type="term" value="C:nucleus"/>
    <property type="evidence" value="ECO:0007669"/>
    <property type="project" value="TreeGrafter"/>
</dbReference>
<dbReference type="InterPro" id="IPR051334">
    <property type="entry name" value="SRPK"/>
</dbReference>
<keyword evidence="11" id="KW-1185">Reference proteome</keyword>
<dbReference type="EC" id="2.7.11.1" evidence="1"/>
<keyword evidence="6 9" id="KW-0067">ATP-binding</keyword>
<dbReference type="GO" id="GO:0005737">
    <property type="term" value="C:cytoplasm"/>
    <property type="evidence" value="ECO:0007669"/>
    <property type="project" value="TreeGrafter"/>
</dbReference>
<evidence type="ECO:0000256" key="3">
    <source>
        <dbReference type="ARBA" id="ARBA00022679"/>
    </source>
</evidence>
<evidence type="ECO:0000256" key="4">
    <source>
        <dbReference type="ARBA" id="ARBA00022741"/>
    </source>
</evidence>
<dbReference type="Gene3D" id="3.30.200.20">
    <property type="entry name" value="Phosphorylase Kinase, domain 1"/>
    <property type="match status" value="1"/>
</dbReference>
<dbReference type="SUPFAM" id="SSF56112">
    <property type="entry name" value="Protein kinase-like (PK-like)"/>
    <property type="match status" value="1"/>
</dbReference>
<keyword evidence="2" id="KW-0723">Serine/threonine-protein kinase</keyword>
<comment type="catalytic activity">
    <reaction evidence="8">
        <text>L-seryl-[protein] + ATP = O-phospho-L-seryl-[protein] + ADP + H(+)</text>
        <dbReference type="Rhea" id="RHEA:17989"/>
        <dbReference type="Rhea" id="RHEA-COMP:9863"/>
        <dbReference type="Rhea" id="RHEA-COMP:11604"/>
        <dbReference type="ChEBI" id="CHEBI:15378"/>
        <dbReference type="ChEBI" id="CHEBI:29999"/>
        <dbReference type="ChEBI" id="CHEBI:30616"/>
        <dbReference type="ChEBI" id="CHEBI:83421"/>
        <dbReference type="ChEBI" id="CHEBI:456216"/>
        <dbReference type="EC" id="2.7.11.1"/>
    </reaction>
</comment>
<evidence type="ECO:0000256" key="7">
    <source>
        <dbReference type="ARBA" id="ARBA00047899"/>
    </source>
</evidence>
<evidence type="ECO:0000256" key="6">
    <source>
        <dbReference type="ARBA" id="ARBA00022840"/>
    </source>
</evidence>
<protein>
    <recommendedName>
        <fullName evidence="1">non-specific serine/threonine protein kinase</fullName>
        <ecNumber evidence="1">2.7.11.1</ecNumber>
    </recommendedName>
</protein>
<proteinExistence type="predicted"/>
<dbReference type="PROSITE" id="PS00107">
    <property type="entry name" value="PROTEIN_KINASE_ATP"/>
    <property type="match status" value="1"/>
</dbReference>
<comment type="caution">
    <text evidence="10">The sequence shown here is derived from an EMBL/GenBank/DDBJ whole genome shotgun (WGS) entry which is preliminary data.</text>
</comment>
<accession>A0A9W4KLM5</accession>
<evidence type="ECO:0000313" key="10">
    <source>
        <dbReference type="EMBL" id="CAG8907939.1"/>
    </source>
</evidence>
<evidence type="ECO:0000256" key="2">
    <source>
        <dbReference type="ARBA" id="ARBA00022527"/>
    </source>
</evidence>
<gene>
    <name evidence="10" type="ORF">PEGY_LOCUS8962</name>
</gene>
<dbReference type="OrthoDB" id="4367430at2759"/>
<feature type="binding site" evidence="9">
    <location>
        <position position="121"/>
    </location>
    <ligand>
        <name>ATP</name>
        <dbReference type="ChEBI" id="CHEBI:30616"/>
    </ligand>
</feature>
<keyword evidence="3" id="KW-0808">Transferase</keyword>
<dbReference type="EMBL" id="CAJVRC010000892">
    <property type="protein sequence ID" value="CAG8907939.1"/>
    <property type="molecule type" value="Genomic_DNA"/>
</dbReference>
<reference evidence="10" key="1">
    <citation type="submission" date="2021-07" db="EMBL/GenBank/DDBJ databases">
        <authorList>
            <person name="Branca A.L. A."/>
        </authorList>
    </citation>
    <scope>NUCLEOTIDE SEQUENCE</scope>
</reference>
<evidence type="ECO:0000256" key="9">
    <source>
        <dbReference type="PROSITE-ProRule" id="PRU10141"/>
    </source>
</evidence>
<dbReference type="PANTHER" id="PTHR47634">
    <property type="entry name" value="PROTEIN KINASE DOMAIN-CONTAINING PROTEIN-RELATED"/>
    <property type="match status" value="1"/>
</dbReference>
<dbReference type="GO" id="GO:0000245">
    <property type="term" value="P:spliceosomal complex assembly"/>
    <property type="evidence" value="ECO:0007669"/>
    <property type="project" value="TreeGrafter"/>
</dbReference>
<keyword evidence="4 9" id="KW-0547">Nucleotide-binding</keyword>
<evidence type="ECO:0000256" key="8">
    <source>
        <dbReference type="ARBA" id="ARBA00048679"/>
    </source>
</evidence>